<keyword evidence="1" id="KW-0812">Transmembrane</keyword>
<evidence type="ECO:0000313" key="3">
    <source>
        <dbReference type="Proteomes" id="UP000019109"/>
    </source>
</evidence>
<gene>
    <name evidence="2" type="ORF">JCM21531_2955</name>
</gene>
<proteinExistence type="predicted"/>
<dbReference type="Proteomes" id="UP000019109">
    <property type="component" value="Unassembled WGS sequence"/>
</dbReference>
<name>W4V7U9_9FIRM</name>
<keyword evidence="3" id="KW-1185">Reference proteome</keyword>
<keyword evidence="1" id="KW-0472">Membrane</keyword>
<organism evidence="2 3">
    <name type="scientific">Acetivibrio straminisolvens JCM 21531</name>
    <dbReference type="NCBI Taxonomy" id="1294263"/>
    <lineage>
        <taxon>Bacteria</taxon>
        <taxon>Bacillati</taxon>
        <taxon>Bacillota</taxon>
        <taxon>Clostridia</taxon>
        <taxon>Eubacteriales</taxon>
        <taxon>Oscillospiraceae</taxon>
        <taxon>Acetivibrio</taxon>
    </lineage>
</organism>
<accession>W4V7U9</accession>
<feature type="transmembrane region" description="Helical" evidence="1">
    <location>
        <begin position="50"/>
        <end position="69"/>
    </location>
</feature>
<reference evidence="2" key="1">
    <citation type="journal article" date="2014" name="Genome Announc.">
        <title>Draft Genome Sequence of Clostridium straminisolvens Strain JCM 21531T, Isolated from a Cellulose-Degrading Bacterial Community.</title>
        <authorList>
            <person name="Yuki M."/>
            <person name="Oshima K."/>
            <person name="Suda W."/>
            <person name="Sakamoto M."/>
            <person name="Kitamura K."/>
            <person name="Iida T."/>
            <person name="Hattori M."/>
            <person name="Ohkuma M."/>
        </authorList>
    </citation>
    <scope>NUCLEOTIDE SEQUENCE [LARGE SCALE GENOMIC DNA]</scope>
    <source>
        <strain evidence="2">JCM 21531</strain>
    </source>
</reference>
<dbReference type="EMBL" id="BAVR01000037">
    <property type="protein sequence ID" value="GAE89430.1"/>
    <property type="molecule type" value="Genomic_DNA"/>
</dbReference>
<evidence type="ECO:0000256" key="1">
    <source>
        <dbReference type="SAM" id="Phobius"/>
    </source>
</evidence>
<sequence length="71" mass="8543">MQISLCIRINFTTKSSSITMRTNLPHILNQLRQTIIPYENYFPKNREKRVYLLSFFPDIFSFVFSLVIFCF</sequence>
<protein>
    <submittedName>
        <fullName evidence="2">Uncharacterized protein</fullName>
    </submittedName>
</protein>
<comment type="caution">
    <text evidence="2">The sequence shown here is derived from an EMBL/GenBank/DDBJ whole genome shotgun (WGS) entry which is preliminary data.</text>
</comment>
<keyword evidence="1" id="KW-1133">Transmembrane helix</keyword>
<evidence type="ECO:0000313" key="2">
    <source>
        <dbReference type="EMBL" id="GAE89430.1"/>
    </source>
</evidence>
<dbReference type="AlphaFoldDB" id="W4V7U9"/>